<protein>
    <submittedName>
        <fullName evidence="1">Uncharacterized protein</fullName>
    </submittedName>
</protein>
<dbReference type="EMBL" id="KK120055">
    <property type="protein sequence ID" value="KFM77423.1"/>
    <property type="molecule type" value="Genomic_DNA"/>
</dbReference>
<reference evidence="1 2" key="1">
    <citation type="submission" date="2013-11" db="EMBL/GenBank/DDBJ databases">
        <title>Genome sequencing of Stegodyphus mimosarum.</title>
        <authorList>
            <person name="Bechsgaard J."/>
        </authorList>
    </citation>
    <scope>NUCLEOTIDE SEQUENCE [LARGE SCALE GENOMIC DNA]</scope>
</reference>
<name>A0A087UJ84_STEMI</name>
<gene>
    <name evidence="1" type="ORF">X975_00752</name>
</gene>
<accession>A0A087UJ84</accession>
<proteinExistence type="predicted"/>
<keyword evidence="2" id="KW-1185">Reference proteome</keyword>
<dbReference type="Proteomes" id="UP000054359">
    <property type="component" value="Unassembled WGS sequence"/>
</dbReference>
<dbReference type="AlphaFoldDB" id="A0A087UJ84"/>
<organism evidence="1 2">
    <name type="scientific">Stegodyphus mimosarum</name>
    <name type="common">African social velvet spider</name>
    <dbReference type="NCBI Taxonomy" id="407821"/>
    <lineage>
        <taxon>Eukaryota</taxon>
        <taxon>Metazoa</taxon>
        <taxon>Ecdysozoa</taxon>
        <taxon>Arthropoda</taxon>
        <taxon>Chelicerata</taxon>
        <taxon>Arachnida</taxon>
        <taxon>Araneae</taxon>
        <taxon>Araneomorphae</taxon>
        <taxon>Entelegynae</taxon>
        <taxon>Eresoidea</taxon>
        <taxon>Eresidae</taxon>
        <taxon>Stegodyphus</taxon>
    </lineage>
</organism>
<evidence type="ECO:0000313" key="1">
    <source>
        <dbReference type="EMBL" id="KFM77423.1"/>
    </source>
</evidence>
<evidence type="ECO:0000313" key="2">
    <source>
        <dbReference type="Proteomes" id="UP000054359"/>
    </source>
</evidence>
<sequence length="68" mass="8308">MNSYKAVWIFLKSRAQKFKPVVYYLCRRWKTIIKWPIQNSDSFFFQKLCTVSSFTNPNDILYIPLFEF</sequence>
<feature type="non-terminal residue" evidence="1">
    <location>
        <position position="68"/>
    </location>
</feature>